<evidence type="ECO:0000313" key="3">
    <source>
        <dbReference type="Proteomes" id="UP000051213"/>
    </source>
</evidence>
<dbReference type="InterPro" id="IPR006311">
    <property type="entry name" value="TAT_signal"/>
</dbReference>
<name>A0A0R2U5H0_9GAMM</name>
<evidence type="ECO:0000313" key="2">
    <source>
        <dbReference type="EMBL" id="KRO92555.1"/>
    </source>
</evidence>
<evidence type="ECO:0000256" key="1">
    <source>
        <dbReference type="SAM" id="Coils"/>
    </source>
</evidence>
<comment type="caution">
    <text evidence="2">The sequence shown here is derived from an EMBL/GenBank/DDBJ whole genome shotgun (WGS) entry which is preliminary data.</text>
</comment>
<dbReference type="EMBL" id="LICA01000323">
    <property type="protein sequence ID" value="KRO92555.1"/>
    <property type="molecule type" value="Genomic_DNA"/>
</dbReference>
<keyword evidence="1" id="KW-0175">Coiled coil</keyword>
<dbReference type="Proteomes" id="UP000051213">
    <property type="component" value="Unassembled WGS sequence"/>
</dbReference>
<organism evidence="2 3">
    <name type="scientific">SAR92 bacterium BACL26 MAG-121220-bin70</name>
    <dbReference type="NCBI Taxonomy" id="1655626"/>
    <lineage>
        <taxon>Bacteria</taxon>
        <taxon>Pseudomonadati</taxon>
        <taxon>Pseudomonadota</taxon>
        <taxon>Gammaproteobacteria</taxon>
        <taxon>Cellvibrionales</taxon>
        <taxon>Porticoccaceae</taxon>
        <taxon>SAR92 clade</taxon>
    </lineage>
</organism>
<reference evidence="2 3" key="1">
    <citation type="submission" date="2015-10" db="EMBL/GenBank/DDBJ databases">
        <title>Metagenome-Assembled Genomes uncover a global brackish microbiome.</title>
        <authorList>
            <person name="Hugerth L.W."/>
            <person name="Larsson J."/>
            <person name="Alneberg J."/>
            <person name="Lindh M.V."/>
            <person name="Legrand C."/>
            <person name="Pinhassi J."/>
            <person name="Andersson A.F."/>
        </authorList>
    </citation>
    <scope>NUCLEOTIDE SEQUENCE [LARGE SCALE GENOMIC DNA]</scope>
    <source>
        <strain evidence="2">BACL26 MAG-121220-bin70</strain>
    </source>
</reference>
<dbReference type="AlphaFoldDB" id="A0A0R2U5H0"/>
<sequence>MEVTQHLVQRRKFLKRFGMGAAGVSAAVLLSNGLSKAKQGGDLAKEELDKLSEKYAKLDKRSKLMMRGMFVLLGIDVLLLI</sequence>
<accession>A0A0R2U5H0</accession>
<dbReference type="PROSITE" id="PS51318">
    <property type="entry name" value="TAT"/>
    <property type="match status" value="1"/>
</dbReference>
<protein>
    <submittedName>
        <fullName evidence="2">Uncharacterized protein</fullName>
    </submittedName>
</protein>
<gene>
    <name evidence="2" type="ORF">ABS24_03720</name>
</gene>
<proteinExistence type="predicted"/>
<feature type="coiled-coil region" evidence="1">
    <location>
        <begin position="34"/>
        <end position="61"/>
    </location>
</feature>